<feature type="transmembrane region" description="Helical" evidence="6">
    <location>
        <begin position="12"/>
        <end position="34"/>
    </location>
</feature>
<keyword evidence="4 6" id="KW-1133">Transmembrane helix</keyword>
<feature type="transmembrane region" description="Helical" evidence="6">
    <location>
        <begin position="46"/>
        <end position="69"/>
    </location>
</feature>
<keyword evidence="3 6" id="KW-0812">Transmembrane</keyword>
<evidence type="ECO:0000313" key="8">
    <source>
        <dbReference type="EMBL" id="GAF48179.1"/>
    </source>
</evidence>
<keyword evidence="9" id="KW-1185">Reference proteome</keyword>
<keyword evidence="2" id="KW-1003">Cell membrane</keyword>
<dbReference type="EMBL" id="BAWF01000050">
    <property type="protein sequence ID" value="GAF48179.1"/>
    <property type="molecule type" value="Genomic_DNA"/>
</dbReference>
<keyword evidence="5 6" id="KW-0472">Membrane</keyword>
<evidence type="ECO:0000313" key="9">
    <source>
        <dbReference type="Proteomes" id="UP000019491"/>
    </source>
</evidence>
<reference evidence="8 9" key="1">
    <citation type="submission" date="2014-02" db="EMBL/GenBank/DDBJ databases">
        <title>Whole genome shotgun sequence of Rhodococcus wratislaviensis NBRC 100605.</title>
        <authorList>
            <person name="Hosoyama A."/>
            <person name="Tsuchikane K."/>
            <person name="Yoshida I."/>
            <person name="Ohji S."/>
            <person name="Ichikawa N."/>
            <person name="Yamazoe A."/>
            <person name="Fujita N."/>
        </authorList>
    </citation>
    <scope>NUCLEOTIDE SEQUENCE [LARGE SCALE GENOMIC DNA]</scope>
    <source>
        <strain evidence="8 9">NBRC 100605</strain>
    </source>
</reference>
<name>X0PXG1_RHOWR</name>
<accession>X0PXG1</accession>
<evidence type="ECO:0000256" key="5">
    <source>
        <dbReference type="ARBA" id="ARBA00023136"/>
    </source>
</evidence>
<dbReference type="Proteomes" id="UP000019491">
    <property type="component" value="Unassembled WGS sequence"/>
</dbReference>
<organism evidence="8 9">
    <name type="scientific">Rhodococcus wratislaviensis NBRC 100605</name>
    <dbReference type="NCBI Taxonomy" id="1219028"/>
    <lineage>
        <taxon>Bacteria</taxon>
        <taxon>Bacillati</taxon>
        <taxon>Actinomycetota</taxon>
        <taxon>Actinomycetes</taxon>
        <taxon>Mycobacteriales</taxon>
        <taxon>Nocardiaceae</taxon>
        <taxon>Rhodococcus</taxon>
    </lineage>
</organism>
<comment type="subcellular location">
    <subcellularLocation>
        <location evidence="1">Cell membrane</location>
        <topology evidence="1">Multi-pass membrane protein</topology>
    </subcellularLocation>
</comment>
<dbReference type="GO" id="GO:0005886">
    <property type="term" value="C:plasma membrane"/>
    <property type="evidence" value="ECO:0007669"/>
    <property type="project" value="UniProtKB-SubCell"/>
</dbReference>
<evidence type="ECO:0000256" key="2">
    <source>
        <dbReference type="ARBA" id="ARBA00022475"/>
    </source>
</evidence>
<sequence>MDGASKMEGFWEFFWFIFVCFAFAAYLSVLFSIITDLFRDRETSGWVKAIWIFLLFVIPFLSALVYVIARGDGMAKRSMAAAHQVKQAQDSYIRDVAGKSPAQQIGDAKALLDSGAITDAEFQAIKTKTLT</sequence>
<evidence type="ECO:0000259" key="7">
    <source>
        <dbReference type="Pfam" id="PF13396"/>
    </source>
</evidence>
<gene>
    <name evidence="8" type="ORF">RW1_050_00190</name>
</gene>
<protein>
    <recommendedName>
        <fullName evidence="7">Cardiolipin synthase N-terminal domain-containing protein</fullName>
    </recommendedName>
</protein>
<dbReference type="AlphaFoldDB" id="X0PXG1"/>
<dbReference type="Pfam" id="PF13396">
    <property type="entry name" value="PLDc_N"/>
    <property type="match status" value="1"/>
</dbReference>
<proteinExistence type="predicted"/>
<evidence type="ECO:0000256" key="1">
    <source>
        <dbReference type="ARBA" id="ARBA00004651"/>
    </source>
</evidence>
<evidence type="ECO:0000256" key="4">
    <source>
        <dbReference type="ARBA" id="ARBA00022989"/>
    </source>
</evidence>
<evidence type="ECO:0000256" key="6">
    <source>
        <dbReference type="SAM" id="Phobius"/>
    </source>
</evidence>
<feature type="domain" description="Cardiolipin synthase N-terminal" evidence="7">
    <location>
        <begin position="26"/>
        <end position="70"/>
    </location>
</feature>
<comment type="caution">
    <text evidence="8">The sequence shown here is derived from an EMBL/GenBank/DDBJ whole genome shotgun (WGS) entry which is preliminary data.</text>
</comment>
<evidence type="ECO:0000256" key="3">
    <source>
        <dbReference type="ARBA" id="ARBA00022692"/>
    </source>
</evidence>
<dbReference type="InterPro" id="IPR027379">
    <property type="entry name" value="CLS_N"/>
</dbReference>